<keyword evidence="7" id="KW-0805">Transcription regulation</keyword>
<reference evidence="13" key="1">
    <citation type="submission" date="2022-01" db="EMBL/GenBank/DDBJ databases">
        <authorList>
            <person name="King R."/>
        </authorList>
    </citation>
    <scope>NUCLEOTIDE SEQUENCE</scope>
</reference>
<evidence type="ECO:0000256" key="2">
    <source>
        <dbReference type="ARBA" id="ARBA00006991"/>
    </source>
</evidence>
<gene>
    <name evidence="13" type="ORF">CHIRRI_LOCUS1781</name>
</gene>
<keyword evidence="4" id="KW-0677">Repeat</keyword>
<dbReference type="GO" id="GO:0000977">
    <property type="term" value="F:RNA polymerase II transcription regulatory region sequence-specific DNA binding"/>
    <property type="evidence" value="ECO:0007669"/>
    <property type="project" value="TreeGrafter"/>
</dbReference>
<dbReference type="PANTHER" id="PTHR24381">
    <property type="entry name" value="ZINC FINGER PROTEIN"/>
    <property type="match status" value="1"/>
</dbReference>
<feature type="domain" description="C2H2-type" evidence="12">
    <location>
        <begin position="68"/>
        <end position="95"/>
    </location>
</feature>
<keyword evidence="5 11" id="KW-0863">Zinc-finger</keyword>
<evidence type="ECO:0000256" key="5">
    <source>
        <dbReference type="ARBA" id="ARBA00022771"/>
    </source>
</evidence>
<evidence type="ECO:0000256" key="4">
    <source>
        <dbReference type="ARBA" id="ARBA00022737"/>
    </source>
</evidence>
<dbReference type="FunFam" id="3.30.160.60:FF:000149">
    <property type="entry name" value="Zinc finger protein 569"/>
    <property type="match status" value="1"/>
</dbReference>
<evidence type="ECO:0000313" key="13">
    <source>
        <dbReference type="EMBL" id="CAH1710767.1"/>
    </source>
</evidence>
<dbReference type="PANTHER" id="PTHR24381:SF393">
    <property type="entry name" value="CHROMATIN-LINKED ADAPTOR FOR MSL PROTEINS, ISOFORM B"/>
    <property type="match status" value="1"/>
</dbReference>
<proteinExistence type="inferred from homology"/>
<protein>
    <recommendedName>
        <fullName evidence="12">C2H2-type domain-containing protein</fullName>
    </recommendedName>
</protein>
<dbReference type="Proteomes" id="UP001153620">
    <property type="component" value="Chromosome 1"/>
</dbReference>
<dbReference type="PROSITE" id="PS00028">
    <property type="entry name" value="ZINC_FINGER_C2H2_1"/>
    <property type="match status" value="6"/>
</dbReference>
<keyword evidence="14" id="KW-1185">Reference proteome</keyword>
<dbReference type="Gene3D" id="3.30.160.60">
    <property type="entry name" value="Classic Zinc Finger"/>
    <property type="match status" value="5"/>
</dbReference>
<dbReference type="GO" id="GO:0008270">
    <property type="term" value="F:zinc ion binding"/>
    <property type="evidence" value="ECO:0007669"/>
    <property type="project" value="UniProtKB-KW"/>
</dbReference>
<evidence type="ECO:0000256" key="9">
    <source>
        <dbReference type="ARBA" id="ARBA00023163"/>
    </source>
</evidence>
<evidence type="ECO:0000256" key="7">
    <source>
        <dbReference type="ARBA" id="ARBA00023015"/>
    </source>
</evidence>
<feature type="domain" description="C2H2-type" evidence="12">
    <location>
        <begin position="40"/>
        <end position="67"/>
    </location>
</feature>
<dbReference type="Pfam" id="PF00096">
    <property type="entry name" value="zf-C2H2"/>
    <property type="match status" value="5"/>
</dbReference>
<evidence type="ECO:0000259" key="12">
    <source>
        <dbReference type="PROSITE" id="PS50157"/>
    </source>
</evidence>
<dbReference type="SMART" id="SM00355">
    <property type="entry name" value="ZnF_C2H2"/>
    <property type="match status" value="10"/>
</dbReference>
<keyword evidence="9" id="KW-0804">Transcription</keyword>
<dbReference type="InterPro" id="IPR036236">
    <property type="entry name" value="Znf_C2H2_sf"/>
</dbReference>
<evidence type="ECO:0000256" key="6">
    <source>
        <dbReference type="ARBA" id="ARBA00022833"/>
    </source>
</evidence>
<evidence type="ECO:0000256" key="3">
    <source>
        <dbReference type="ARBA" id="ARBA00022723"/>
    </source>
</evidence>
<evidence type="ECO:0000256" key="1">
    <source>
        <dbReference type="ARBA" id="ARBA00004123"/>
    </source>
</evidence>
<keyword evidence="10" id="KW-0539">Nucleus</keyword>
<comment type="similarity">
    <text evidence="2">Belongs to the krueppel C2H2-type zinc-finger protein family.</text>
</comment>
<keyword evidence="6" id="KW-0862">Zinc</keyword>
<evidence type="ECO:0000256" key="11">
    <source>
        <dbReference type="PROSITE-ProRule" id="PRU00042"/>
    </source>
</evidence>
<reference evidence="13" key="2">
    <citation type="submission" date="2022-10" db="EMBL/GenBank/DDBJ databases">
        <authorList>
            <consortium name="ENA_rothamsted_submissions"/>
            <consortium name="culmorum"/>
            <person name="King R."/>
        </authorList>
    </citation>
    <scope>NUCLEOTIDE SEQUENCE</scope>
</reference>
<dbReference type="FunFam" id="3.30.160.60:FF:000188">
    <property type="entry name" value="Zinc finger protein 787"/>
    <property type="match status" value="1"/>
</dbReference>
<feature type="domain" description="C2H2-type" evidence="12">
    <location>
        <begin position="160"/>
        <end position="188"/>
    </location>
</feature>
<feature type="domain" description="C2H2-type" evidence="12">
    <location>
        <begin position="96"/>
        <end position="118"/>
    </location>
</feature>
<keyword evidence="8" id="KW-0238">DNA-binding</keyword>
<organism evidence="13 14">
    <name type="scientific">Chironomus riparius</name>
    <dbReference type="NCBI Taxonomy" id="315576"/>
    <lineage>
        <taxon>Eukaryota</taxon>
        <taxon>Metazoa</taxon>
        <taxon>Ecdysozoa</taxon>
        <taxon>Arthropoda</taxon>
        <taxon>Hexapoda</taxon>
        <taxon>Insecta</taxon>
        <taxon>Pterygota</taxon>
        <taxon>Neoptera</taxon>
        <taxon>Endopterygota</taxon>
        <taxon>Diptera</taxon>
        <taxon>Nematocera</taxon>
        <taxon>Chironomoidea</taxon>
        <taxon>Chironomidae</taxon>
        <taxon>Chironominae</taxon>
        <taxon>Chironomus</taxon>
    </lineage>
</organism>
<dbReference type="AlphaFoldDB" id="A0A9P0IRY5"/>
<dbReference type="GO" id="GO:0000981">
    <property type="term" value="F:DNA-binding transcription factor activity, RNA polymerase II-specific"/>
    <property type="evidence" value="ECO:0007669"/>
    <property type="project" value="TreeGrafter"/>
</dbReference>
<dbReference type="SUPFAM" id="SSF57667">
    <property type="entry name" value="beta-beta-alpha zinc fingers"/>
    <property type="match status" value="4"/>
</dbReference>
<dbReference type="GO" id="GO:0005634">
    <property type="term" value="C:nucleus"/>
    <property type="evidence" value="ECO:0007669"/>
    <property type="project" value="UniProtKB-SubCell"/>
</dbReference>
<comment type="subcellular location">
    <subcellularLocation>
        <location evidence="1">Nucleus</location>
    </subcellularLocation>
</comment>
<name>A0A9P0IRY5_9DIPT</name>
<accession>A0A9P0IRY5</accession>
<keyword evidence="3" id="KW-0479">Metal-binding</keyword>
<evidence type="ECO:0000313" key="14">
    <source>
        <dbReference type="Proteomes" id="UP001153620"/>
    </source>
</evidence>
<dbReference type="OrthoDB" id="6612291at2759"/>
<dbReference type="PROSITE" id="PS50157">
    <property type="entry name" value="ZINC_FINGER_C2H2_2"/>
    <property type="match status" value="5"/>
</dbReference>
<dbReference type="EMBL" id="OU895877">
    <property type="protein sequence ID" value="CAH1710767.1"/>
    <property type="molecule type" value="Genomic_DNA"/>
</dbReference>
<dbReference type="Pfam" id="PF13912">
    <property type="entry name" value="zf-C2H2_6"/>
    <property type="match status" value="1"/>
</dbReference>
<evidence type="ECO:0000256" key="8">
    <source>
        <dbReference type="ARBA" id="ARBA00023125"/>
    </source>
</evidence>
<evidence type="ECO:0000256" key="10">
    <source>
        <dbReference type="ARBA" id="ARBA00023242"/>
    </source>
</evidence>
<sequence length="302" mass="35784">MDQISQNMNIQVVCEVCGLSVDRNKYERHKLYGHKQKQDHICNVCNKIFTSSYNLKYHMAHHINARSFKCNECSSAYNTASDLAQHQRTHDRGREFYCEECAMLFETRSKFNAHMKIHKTAVKKPYVPRKAAPKECPICQKTFMSISKHYLTVHEKQRNFNCFLCDKKFGKKSGLDRHIITVHKKEKNYKCEECGKAYGEKAQLQKHQQLHLSAFCSKCKFHFDDIKLHNKDKHSNFKHYCDICYEMFEILQDLESHFKTEHSTMRSYFCDYCGNGFPKKFQIELHILQACNYCKLIRARSK</sequence>
<feature type="domain" description="C2H2-type" evidence="12">
    <location>
        <begin position="189"/>
        <end position="211"/>
    </location>
</feature>
<dbReference type="InterPro" id="IPR013087">
    <property type="entry name" value="Znf_C2H2_type"/>
</dbReference>